<feature type="region of interest" description="Disordered" evidence="1">
    <location>
        <begin position="106"/>
        <end position="132"/>
    </location>
</feature>
<name>A0AAI8VYJ8_9PEZI</name>
<gene>
    <name evidence="2" type="ORF">KHLLAP_LOCUS13917</name>
</gene>
<keyword evidence="3" id="KW-1185">Reference proteome</keyword>
<evidence type="ECO:0000313" key="3">
    <source>
        <dbReference type="Proteomes" id="UP001295740"/>
    </source>
</evidence>
<evidence type="ECO:0000313" key="2">
    <source>
        <dbReference type="EMBL" id="CAJ2513449.1"/>
    </source>
</evidence>
<organism evidence="2 3">
    <name type="scientific">Anthostomella pinea</name>
    <dbReference type="NCBI Taxonomy" id="933095"/>
    <lineage>
        <taxon>Eukaryota</taxon>
        <taxon>Fungi</taxon>
        <taxon>Dikarya</taxon>
        <taxon>Ascomycota</taxon>
        <taxon>Pezizomycotina</taxon>
        <taxon>Sordariomycetes</taxon>
        <taxon>Xylariomycetidae</taxon>
        <taxon>Xylariales</taxon>
        <taxon>Xylariaceae</taxon>
        <taxon>Anthostomella</taxon>
    </lineage>
</organism>
<feature type="compositionally biased region" description="Polar residues" evidence="1">
    <location>
        <begin position="1"/>
        <end position="11"/>
    </location>
</feature>
<protein>
    <submittedName>
        <fullName evidence="2">Uu.00g015680.m01.CDS01</fullName>
    </submittedName>
</protein>
<feature type="region of interest" description="Disordered" evidence="1">
    <location>
        <begin position="51"/>
        <end position="75"/>
    </location>
</feature>
<sequence>MPNVISQNITNRKPPAPKPLTGSESPSEDHSYHDGVQARPLITITTTIVRTTELHRAGTPTPTPPSSPTETSKPDTTRFTITLAAVTPASPSTKTTAAVIHPTRTNARQTTTTTAPTTPLTTPLTTHFSDPLTTHRRLTRALTRDTLGSLISTSRAIFDDLGVVGNATDGWLDHAGEWIAEQIGASVLGDVVVEVPSLLSLVIEDATGRAAIGAVEFASGIASAPTDFLAQEVLGLLTTDDVAAAGTERLVDAMLERLIDGGLDRYVRWNASEDGEKKRKIKSH</sequence>
<proteinExistence type="predicted"/>
<accession>A0AAI8VYJ8</accession>
<feature type="compositionally biased region" description="Low complexity" evidence="1">
    <location>
        <begin position="106"/>
        <end position="126"/>
    </location>
</feature>
<evidence type="ECO:0000256" key="1">
    <source>
        <dbReference type="SAM" id="MobiDB-lite"/>
    </source>
</evidence>
<reference evidence="2" key="1">
    <citation type="submission" date="2023-10" db="EMBL/GenBank/DDBJ databases">
        <authorList>
            <person name="Hackl T."/>
        </authorList>
    </citation>
    <scope>NUCLEOTIDE SEQUENCE</scope>
</reference>
<feature type="region of interest" description="Disordered" evidence="1">
    <location>
        <begin position="1"/>
        <end position="39"/>
    </location>
</feature>
<dbReference type="AlphaFoldDB" id="A0AAI8VYJ8"/>
<comment type="caution">
    <text evidence="2">The sequence shown here is derived from an EMBL/GenBank/DDBJ whole genome shotgun (WGS) entry which is preliminary data.</text>
</comment>
<dbReference type="EMBL" id="CAUWAG010000020">
    <property type="protein sequence ID" value="CAJ2513449.1"/>
    <property type="molecule type" value="Genomic_DNA"/>
</dbReference>
<dbReference type="Proteomes" id="UP001295740">
    <property type="component" value="Unassembled WGS sequence"/>
</dbReference>